<evidence type="ECO:0000313" key="4">
    <source>
        <dbReference type="Proteomes" id="UP000754710"/>
    </source>
</evidence>
<feature type="domain" description="Mce/MlaD" evidence="1">
    <location>
        <begin position="50"/>
        <end position="121"/>
    </location>
</feature>
<accession>A0ABS7RI57</accession>
<dbReference type="Pfam" id="PF02470">
    <property type="entry name" value="MlaD"/>
    <property type="match status" value="1"/>
</dbReference>
<sequence>MNRQSRGFKLAVALEHRAFGVAFLALLLLFGWLTYAIFNKKFTEYDEVALRSSKIGLQLGARADVKIRGVQVGEVLATEATREGATLTLGLFPDSIDTIPANVTARIIPKTLFGEKYVALQLPARPDTEPIAAGDVIEQSEVSIEVERVLNDLYPFLRTVQPAELNYTLTAIADALEGRGEAIGNNLAVLDGYLERTNPQLPELVEDLRLLSEVSDVYRSAVPEIARTLRNSVTTGATFIEKEQKIKSLFEDVASLSSTSKDFLEQNGENIIRLGELGAAQLPVFAKYAPEYPCLLGGIVGIGPMQAEAFRGYTLHINLETLRKQPRGYGAQDQAVYGDRRGPACNNLPNPPWTQDNLPPDALVPDIVDGVDEPTGKQRVAPTLDLTSGFAGTAAERGVVNSVAGPVLGMPAAEVPDVASLLFAPLARGTEVAAR</sequence>
<evidence type="ECO:0000259" key="1">
    <source>
        <dbReference type="Pfam" id="PF02470"/>
    </source>
</evidence>
<dbReference type="Pfam" id="PF11887">
    <property type="entry name" value="Mce4_CUP1"/>
    <property type="match status" value="1"/>
</dbReference>
<protein>
    <submittedName>
        <fullName evidence="3">MCE family protein</fullName>
    </submittedName>
</protein>
<dbReference type="EMBL" id="JAIEZQ010000001">
    <property type="protein sequence ID" value="MBY9074728.1"/>
    <property type="molecule type" value="Genomic_DNA"/>
</dbReference>
<reference evidence="3 4" key="1">
    <citation type="submission" date="2021-08" db="EMBL/GenBank/DDBJ databases">
        <title>Nocardioides bacterium WL0053 sp. nov., isolated from the sediment.</title>
        <authorList>
            <person name="Wang L."/>
            <person name="Zhang D."/>
            <person name="Zhang A."/>
        </authorList>
    </citation>
    <scope>NUCLEOTIDE SEQUENCE [LARGE SCALE GENOMIC DNA]</scope>
    <source>
        <strain evidence="3 4">WL0053</strain>
    </source>
</reference>
<comment type="caution">
    <text evidence="3">The sequence shown here is derived from an EMBL/GenBank/DDBJ whole genome shotgun (WGS) entry which is preliminary data.</text>
</comment>
<dbReference type="InterPro" id="IPR005693">
    <property type="entry name" value="Mce"/>
</dbReference>
<dbReference type="NCBIfam" id="TIGR00996">
    <property type="entry name" value="Mtu_fam_mce"/>
    <property type="match status" value="1"/>
</dbReference>
<gene>
    <name evidence="3" type="ORF">K1X13_07850</name>
</gene>
<dbReference type="InterPro" id="IPR024516">
    <property type="entry name" value="Mce_C"/>
</dbReference>
<keyword evidence="4" id="KW-1185">Reference proteome</keyword>
<dbReference type="PANTHER" id="PTHR33371">
    <property type="entry name" value="INTERMEMBRANE PHOSPHOLIPID TRANSPORT SYSTEM BINDING PROTEIN MLAD-RELATED"/>
    <property type="match status" value="1"/>
</dbReference>
<evidence type="ECO:0000259" key="2">
    <source>
        <dbReference type="Pfam" id="PF11887"/>
    </source>
</evidence>
<dbReference type="InterPro" id="IPR052336">
    <property type="entry name" value="MlaD_Phospholipid_Transporter"/>
</dbReference>
<proteinExistence type="predicted"/>
<dbReference type="PANTHER" id="PTHR33371:SF19">
    <property type="entry name" value="MCE-FAMILY PROTEIN MCE4A"/>
    <property type="match status" value="1"/>
</dbReference>
<dbReference type="InterPro" id="IPR003399">
    <property type="entry name" value="Mce/MlaD"/>
</dbReference>
<dbReference type="Proteomes" id="UP000754710">
    <property type="component" value="Unassembled WGS sequence"/>
</dbReference>
<feature type="domain" description="Mammalian cell entry C-terminal" evidence="2">
    <location>
        <begin position="128"/>
        <end position="343"/>
    </location>
</feature>
<evidence type="ECO:0000313" key="3">
    <source>
        <dbReference type="EMBL" id="MBY9074728.1"/>
    </source>
</evidence>
<organism evidence="3 4">
    <name type="scientific">Nocardioides jiangsuensis</name>
    <dbReference type="NCBI Taxonomy" id="2866161"/>
    <lineage>
        <taxon>Bacteria</taxon>
        <taxon>Bacillati</taxon>
        <taxon>Actinomycetota</taxon>
        <taxon>Actinomycetes</taxon>
        <taxon>Propionibacteriales</taxon>
        <taxon>Nocardioidaceae</taxon>
        <taxon>Nocardioides</taxon>
    </lineage>
</organism>
<name>A0ABS7RI57_9ACTN</name>
<dbReference type="RefSeq" id="WP_221024369.1">
    <property type="nucleotide sequence ID" value="NZ_JAIEZQ010000001.1"/>
</dbReference>